<evidence type="ECO:0000313" key="1">
    <source>
        <dbReference type="EMBL" id="KAI8526671.1"/>
    </source>
</evidence>
<dbReference type="Proteomes" id="UP001062846">
    <property type="component" value="Chromosome 12"/>
</dbReference>
<name>A0ACC0LEH0_RHOML</name>
<organism evidence="1 2">
    <name type="scientific">Rhododendron molle</name>
    <name type="common">Chinese azalea</name>
    <name type="synonym">Azalea mollis</name>
    <dbReference type="NCBI Taxonomy" id="49168"/>
    <lineage>
        <taxon>Eukaryota</taxon>
        <taxon>Viridiplantae</taxon>
        <taxon>Streptophyta</taxon>
        <taxon>Embryophyta</taxon>
        <taxon>Tracheophyta</taxon>
        <taxon>Spermatophyta</taxon>
        <taxon>Magnoliopsida</taxon>
        <taxon>eudicotyledons</taxon>
        <taxon>Gunneridae</taxon>
        <taxon>Pentapetalae</taxon>
        <taxon>asterids</taxon>
        <taxon>Ericales</taxon>
        <taxon>Ericaceae</taxon>
        <taxon>Ericoideae</taxon>
        <taxon>Rhodoreae</taxon>
        <taxon>Rhododendron</taxon>
    </lineage>
</organism>
<evidence type="ECO:0000313" key="2">
    <source>
        <dbReference type="Proteomes" id="UP001062846"/>
    </source>
</evidence>
<comment type="caution">
    <text evidence="1">The sequence shown here is derived from an EMBL/GenBank/DDBJ whole genome shotgun (WGS) entry which is preliminary data.</text>
</comment>
<gene>
    <name evidence="1" type="ORF">RHMOL_Rhmol12G0013900</name>
</gene>
<keyword evidence="2" id="KW-1185">Reference proteome</keyword>
<reference evidence="1" key="1">
    <citation type="submission" date="2022-02" db="EMBL/GenBank/DDBJ databases">
        <title>Plant Genome Project.</title>
        <authorList>
            <person name="Zhang R.-G."/>
        </authorList>
    </citation>
    <scope>NUCLEOTIDE SEQUENCE</scope>
    <source>
        <strain evidence="1">AT1</strain>
    </source>
</reference>
<dbReference type="EMBL" id="CM046399">
    <property type="protein sequence ID" value="KAI8526671.1"/>
    <property type="molecule type" value="Genomic_DNA"/>
</dbReference>
<proteinExistence type="predicted"/>
<protein>
    <submittedName>
        <fullName evidence="1">Uncharacterized protein</fullName>
    </submittedName>
</protein>
<accession>A0ACC0LEH0</accession>
<sequence>MGPLDIGKRKGGVSKKEKPPNPSLNARKMRKHGWCVVVTLFPVLGGGWLRLRWSAVEMASELPNCSSSLTGINELEELETRNPRIPS</sequence>